<dbReference type="Pfam" id="PF00117">
    <property type="entry name" value="GATase"/>
    <property type="match status" value="1"/>
</dbReference>
<feature type="domain" description="Glutamine amidotransferase" evidence="1">
    <location>
        <begin position="42"/>
        <end position="181"/>
    </location>
</feature>
<dbReference type="SUPFAM" id="SSF52317">
    <property type="entry name" value="Class I glutamine amidotransferase-like"/>
    <property type="match status" value="1"/>
</dbReference>
<dbReference type="PANTHER" id="PTHR42695:SF5">
    <property type="entry name" value="GLUTAMINE AMIDOTRANSFERASE YLR126C-RELATED"/>
    <property type="match status" value="1"/>
</dbReference>
<dbReference type="Proteomes" id="UP001207918">
    <property type="component" value="Unassembled WGS sequence"/>
</dbReference>
<sequence length="231" mass="25630">MNIHYLQHVPFEGPGYIKEWTDNTDHQLTGAHLYKEEKLPSPDELDALIVMGGPMGVGDEGSYPWLSPEKELIKRCIQEKKKVLGICLGAQLIADVLGAGVTAMSQKEIGWFPLHWSKESGEHPLLDFLPARQTVLHWHGDMFDIPAGALPLASSDCCPNQGFVIDNQVLGLQFHLEMTPEGLSKLISHSEDKLSTEGDYVQDPETMLNSSSFKTNNKTMAKMLDQFLAAD</sequence>
<gene>
    <name evidence="2" type="ORF">J6I44_15500</name>
</gene>
<dbReference type="Gene3D" id="3.40.50.880">
    <property type="match status" value="1"/>
</dbReference>
<keyword evidence="2" id="KW-0315">Glutamine amidotransferase</keyword>
<organism evidence="2 3">
    <name type="scientific">Fodinibius salsisoli</name>
    <dbReference type="NCBI Taxonomy" id="2820877"/>
    <lineage>
        <taxon>Bacteria</taxon>
        <taxon>Pseudomonadati</taxon>
        <taxon>Balneolota</taxon>
        <taxon>Balneolia</taxon>
        <taxon>Balneolales</taxon>
        <taxon>Balneolaceae</taxon>
        <taxon>Fodinibius</taxon>
    </lineage>
</organism>
<name>A0ABT3PQZ3_9BACT</name>
<evidence type="ECO:0000313" key="3">
    <source>
        <dbReference type="Proteomes" id="UP001207918"/>
    </source>
</evidence>
<dbReference type="InterPro" id="IPR029062">
    <property type="entry name" value="Class_I_gatase-like"/>
</dbReference>
<dbReference type="EMBL" id="JAGGJA010000011">
    <property type="protein sequence ID" value="MCW9708271.1"/>
    <property type="molecule type" value="Genomic_DNA"/>
</dbReference>
<reference evidence="2 3" key="1">
    <citation type="submission" date="2021-03" db="EMBL/GenBank/DDBJ databases">
        <title>Aliifodinibius sp. nov., a new bacterium isolated from saline soil.</title>
        <authorList>
            <person name="Galisteo C."/>
            <person name="De La Haba R."/>
            <person name="Sanchez-Porro C."/>
            <person name="Ventosa A."/>
        </authorList>
    </citation>
    <scope>NUCLEOTIDE SEQUENCE [LARGE SCALE GENOMIC DNA]</scope>
    <source>
        <strain evidence="2 3">1BSP15-2V2</strain>
    </source>
</reference>
<protein>
    <submittedName>
        <fullName evidence="2">Type 1 glutamine amidotransferase</fullName>
    </submittedName>
</protein>
<dbReference type="PROSITE" id="PS51273">
    <property type="entry name" value="GATASE_TYPE_1"/>
    <property type="match status" value="1"/>
</dbReference>
<dbReference type="InterPro" id="IPR044992">
    <property type="entry name" value="ChyE-like"/>
</dbReference>
<evidence type="ECO:0000313" key="2">
    <source>
        <dbReference type="EMBL" id="MCW9708271.1"/>
    </source>
</evidence>
<dbReference type="CDD" id="cd01741">
    <property type="entry name" value="GATase1_1"/>
    <property type="match status" value="1"/>
</dbReference>
<evidence type="ECO:0000259" key="1">
    <source>
        <dbReference type="Pfam" id="PF00117"/>
    </source>
</evidence>
<comment type="caution">
    <text evidence="2">The sequence shown here is derived from an EMBL/GenBank/DDBJ whole genome shotgun (WGS) entry which is preliminary data.</text>
</comment>
<accession>A0ABT3PQZ3</accession>
<dbReference type="InterPro" id="IPR017926">
    <property type="entry name" value="GATASE"/>
</dbReference>
<dbReference type="RefSeq" id="WP_265767058.1">
    <property type="nucleotide sequence ID" value="NZ_JAGGJA010000011.1"/>
</dbReference>
<keyword evidence="3" id="KW-1185">Reference proteome</keyword>
<dbReference type="PANTHER" id="PTHR42695">
    <property type="entry name" value="GLUTAMINE AMIDOTRANSFERASE YLR126C-RELATED"/>
    <property type="match status" value="1"/>
</dbReference>
<proteinExistence type="predicted"/>